<dbReference type="Proteomes" id="UP001432322">
    <property type="component" value="Unassembled WGS sequence"/>
</dbReference>
<accession>A0AAV5WFE1</accession>
<reference evidence="1" key="1">
    <citation type="submission" date="2023-10" db="EMBL/GenBank/DDBJ databases">
        <title>Genome assembly of Pristionchus species.</title>
        <authorList>
            <person name="Yoshida K."/>
            <person name="Sommer R.J."/>
        </authorList>
    </citation>
    <scope>NUCLEOTIDE SEQUENCE</scope>
    <source>
        <strain evidence="1">RS5133</strain>
    </source>
</reference>
<organism evidence="1 2">
    <name type="scientific">Pristionchus fissidentatus</name>
    <dbReference type="NCBI Taxonomy" id="1538716"/>
    <lineage>
        <taxon>Eukaryota</taxon>
        <taxon>Metazoa</taxon>
        <taxon>Ecdysozoa</taxon>
        <taxon>Nematoda</taxon>
        <taxon>Chromadorea</taxon>
        <taxon>Rhabditida</taxon>
        <taxon>Rhabditina</taxon>
        <taxon>Diplogasteromorpha</taxon>
        <taxon>Diplogasteroidea</taxon>
        <taxon>Neodiplogasteridae</taxon>
        <taxon>Pristionchus</taxon>
    </lineage>
</organism>
<keyword evidence="2" id="KW-1185">Reference proteome</keyword>
<proteinExistence type="predicted"/>
<sequence length="82" mass="9426">LQALSKDMKLLAIVFVFLATAALLATARPISLLDKHFPDERDGVAIDKHYPKKKAVELMVKQSMLETNQLPSLSRYFRMHEW</sequence>
<name>A0AAV5WFE1_9BILA</name>
<dbReference type="AlphaFoldDB" id="A0AAV5WFE1"/>
<evidence type="ECO:0000313" key="1">
    <source>
        <dbReference type="EMBL" id="GMT30213.1"/>
    </source>
</evidence>
<gene>
    <name evidence="1" type="ORF">PFISCL1PPCAC_21510</name>
</gene>
<evidence type="ECO:0000313" key="2">
    <source>
        <dbReference type="Proteomes" id="UP001432322"/>
    </source>
</evidence>
<protein>
    <submittedName>
        <fullName evidence="1">Uncharacterized protein</fullName>
    </submittedName>
</protein>
<dbReference type="EMBL" id="BTSY01000005">
    <property type="protein sequence ID" value="GMT30213.1"/>
    <property type="molecule type" value="Genomic_DNA"/>
</dbReference>
<feature type="non-terminal residue" evidence="1">
    <location>
        <position position="1"/>
    </location>
</feature>
<comment type="caution">
    <text evidence="1">The sequence shown here is derived from an EMBL/GenBank/DDBJ whole genome shotgun (WGS) entry which is preliminary data.</text>
</comment>